<evidence type="ECO:0000313" key="2">
    <source>
        <dbReference type="EMBL" id="CAI9720630.1"/>
    </source>
</evidence>
<feature type="chain" id="PRO_5041379309" evidence="1">
    <location>
        <begin position="22"/>
        <end position="115"/>
    </location>
</feature>
<reference evidence="2" key="1">
    <citation type="submission" date="2023-08" db="EMBL/GenBank/DDBJ databases">
        <authorList>
            <person name="Alioto T."/>
            <person name="Alioto T."/>
            <person name="Gomez Garrido J."/>
        </authorList>
    </citation>
    <scope>NUCLEOTIDE SEQUENCE</scope>
</reference>
<organism evidence="2 3">
    <name type="scientific">Octopus vulgaris</name>
    <name type="common">Common octopus</name>
    <dbReference type="NCBI Taxonomy" id="6645"/>
    <lineage>
        <taxon>Eukaryota</taxon>
        <taxon>Metazoa</taxon>
        <taxon>Spiralia</taxon>
        <taxon>Lophotrochozoa</taxon>
        <taxon>Mollusca</taxon>
        <taxon>Cephalopoda</taxon>
        <taxon>Coleoidea</taxon>
        <taxon>Octopodiformes</taxon>
        <taxon>Octopoda</taxon>
        <taxon>Incirrata</taxon>
        <taxon>Octopodidae</taxon>
        <taxon>Octopus</taxon>
    </lineage>
</organism>
<dbReference type="Proteomes" id="UP001162480">
    <property type="component" value="Chromosome 4"/>
</dbReference>
<feature type="signal peptide" evidence="1">
    <location>
        <begin position="1"/>
        <end position="21"/>
    </location>
</feature>
<evidence type="ECO:0000256" key="1">
    <source>
        <dbReference type="SAM" id="SignalP"/>
    </source>
</evidence>
<dbReference type="AlphaFoldDB" id="A0AA36AQS2"/>
<dbReference type="EMBL" id="OX597817">
    <property type="protein sequence ID" value="CAI9720630.1"/>
    <property type="molecule type" value="Genomic_DNA"/>
</dbReference>
<protein>
    <submittedName>
        <fullName evidence="2">Uncharacterized protein</fullName>
    </submittedName>
</protein>
<keyword evidence="3" id="KW-1185">Reference proteome</keyword>
<proteinExistence type="predicted"/>
<accession>A0AA36AQS2</accession>
<keyword evidence="1" id="KW-0732">Signal</keyword>
<name>A0AA36AQS2_OCTVU</name>
<evidence type="ECO:0000313" key="3">
    <source>
        <dbReference type="Proteomes" id="UP001162480"/>
    </source>
</evidence>
<sequence>MLAVVVVTVVVLVLLVPGCGGGVVVGGGNHTLAPVLKEIGSTVFMVTDALNFAHQIPVLLKVLRTSLCDEDVLMLQAYVCGIKKDIIIPDREFFKLSQALYHTTAVPMPFTDISM</sequence>
<gene>
    <name evidence="2" type="ORF">OCTVUL_1B017871</name>
</gene>